<reference evidence="1 2" key="1">
    <citation type="submission" date="2021-06" db="EMBL/GenBank/DDBJ databases">
        <title>Caerostris extrusa draft genome.</title>
        <authorList>
            <person name="Kono N."/>
            <person name="Arakawa K."/>
        </authorList>
    </citation>
    <scope>NUCLEOTIDE SEQUENCE [LARGE SCALE GENOMIC DNA]</scope>
</reference>
<protein>
    <submittedName>
        <fullName evidence="1">Uncharacterized protein</fullName>
    </submittedName>
</protein>
<sequence length="130" mass="15026">MRWDMYLNGITPFIRRHSGIARNRSRKKHQQKSSLLNRIAIPQKAKRSPCLFAKHARPIICKRNELVKSDMCLTIRFSMLIKHVAAPSKARVSTPYHSWRSHVNELEGASLAYLSDSTPYLLRRRGPVGF</sequence>
<evidence type="ECO:0000313" key="2">
    <source>
        <dbReference type="Proteomes" id="UP001054945"/>
    </source>
</evidence>
<comment type="caution">
    <text evidence="1">The sequence shown here is derived from an EMBL/GenBank/DDBJ whole genome shotgun (WGS) entry which is preliminary data.</text>
</comment>
<keyword evidence="2" id="KW-1185">Reference proteome</keyword>
<dbReference type="AlphaFoldDB" id="A0AAV4XPA9"/>
<dbReference type="EMBL" id="BPLR01017938">
    <property type="protein sequence ID" value="GIY95598.1"/>
    <property type="molecule type" value="Genomic_DNA"/>
</dbReference>
<organism evidence="1 2">
    <name type="scientific">Caerostris extrusa</name>
    <name type="common">Bark spider</name>
    <name type="synonym">Caerostris bankana</name>
    <dbReference type="NCBI Taxonomy" id="172846"/>
    <lineage>
        <taxon>Eukaryota</taxon>
        <taxon>Metazoa</taxon>
        <taxon>Ecdysozoa</taxon>
        <taxon>Arthropoda</taxon>
        <taxon>Chelicerata</taxon>
        <taxon>Arachnida</taxon>
        <taxon>Araneae</taxon>
        <taxon>Araneomorphae</taxon>
        <taxon>Entelegynae</taxon>
        <taxon>Araneoidea</taxon>
        <taxon>Araneidae</taxon>
        <taxon>Caerostris</taxon>
    </lineage>
</organism>
<proteinExistence type="predicted"/>
<name>A0AAV4XPA9_CAEEX</name>
<gene>
    <name evidence="1" type="ORF">CEXT_1891</name>
</gene>
<dbReference type="Proteomes" id="UP001054945">
    <property type="component" value="Unassembled WGS sequence"/>
</dbReference>
<accession>A0AAV4XPA9</accession>
<evidence type="ECO:0000313" key="1">
    <source>
        <dbReference type="EMBL" id="GIY95598.1"/>
    </source>
</evidence>